<proteinExistence type="inferred from homology"/>
<accession>A0A517Y458</accession>
<evidence type="ECO:0000256" key="1">
    <source>
        <dbReference type="ARBA" id="ARBA00004304"/>
    </source>
</evidence>
<organism evidence="16">
    <name type="scientific">Epiplatys togolensis</name>
    <dbReference type="NCBI Taxonomy" id="1795788"/>
    <lineage>
        <taxon>Eukaryota</taxon>
        <taxon>Metazoa</taxon>
        <taxon>Chordata</taxon>
        <taxon>Craniata</taxon>
        <taxon>Vertebrata</taxon>
        <taxon>Euteleostomi</taxon>
        <taxon>Actinopterygii</taxon>
        <taxon>Neopterygii</taxon>
        <taxon>Teleostei</taxon>
        <taxon>Neoteleostei</taxon>
        <taxon>Acanthomorphata</taxon>
        <taxon>Ovalentaria</taxon>
        <taxon>Atherinomorphae</taxon>
        <taxon>Cyprinodontiformes</taxon>
        <taxon>Nothobranchiidae</taxon>
        <taxon>Epiplatys</taxon>
    </lineage>
</organism>
<evidence type="ECO:0000256" key="8">
    <source>
        <dbReference type="ARBA" id="ARBA00023065"/>
    </source>
</evidence>
<dbReference type="GO" id="GO:0031966">
    <property type="term" value="C:mitochondrial membrane"/>
    <property type="evidence" value="ECO:0007669"/>
    <property type="project" value="UniProtKB-SubCell"/>
</dbReference>
<comment type="subunit">
    <text evidence="13">Component of the ATP synthase complex composed at least of ATP5F1A/subunit alpha, ATP5F1B/subunit beta, ATP5MC1/subunit c (homooctomer), MT-ATP6/subunit a, MT-ATP8/subunit 8, ATP5ME/subunit e, ATP5MF/subunit f, ATP5MG/subunit g, ATP5MK/subunit k, ATP5MJ/subunit j, ATP5F1C/subunit gamma, ATP5F1D/subunit delta, ATP5F1E/subunit epsilon, ATP5PF/subunit F6, ATP5PB/subunit b, ATP5PD/subunit d, ATP5PO/subunit OSCP. ATP synthase complex consists of a soluble F(1) head domain (subunits alpha(3) and beta(3)) - the catalytic core - and a membrane F(0) domain - the membrane proton channel (subunits c, a, 8, e, f, g, k and j). These two domains are linked by a central stalk (subunits gamma, delta, and epsilon) rotating inside the F1 region and a stationary peripheral stalk (subunits F6, b, d, and OSCP).</text>
</comment>
<gene>
    <name evidence="16" type="primary">ATP8</name>
</gene>
<feature type="chain" id="PRO_5022133119" description="ATP synthase complex subunit 8" evidence="15">
    <location>
        <begin position="31"/>
        <end position="55"/>
    </location>
</feature>
<dbReference type="PANTHER" id="PTHR39937:SF1">
    <property type="entry name" value="ATP SYNTHASE PROTEIN 8"/>
    <property type="match status" value="1"/>
</dbReference>
<keyword evidence="8 14" id="KW-0406">Ion transport</keyword>
<evidence type="ECO:0000256" key="15">
    <source>
        <dbReference type="SAM" id="SignalP"/>
    </source>
</evidence>
<dbReference type="GO" id="GO:0045259">
    <property type="term" value="C:proton-transporting ATP synthase complex"/>
    <property type="evidence" value="ECO:0007669"/>
    <property type="project" value="UniProtKB-KW"/>
</dbReference>
<evidence type="ECO:0000256" key="4">
    <source>
        <dbReference type="ARBA" id="ARBA00022547"/>
    </source>
</evidence>
<keyword evidence="3 14" id="KW-0813">Transport</keyword>
<feature type="signal peptide" evidence="15">
    <location>
        <begin position="1"/>
        <end position="30"/>
    </location>
</feature>
<dbReference type="GO" id="GO:0015078">
    <property type="term" value="F:proton transmembrane transporter activity"/>
    <property type="evidence" value="ECO:0007669"/>
    <property type="project" value="InterPro"/>
</dbReference>
<keyword evidence="11" id="KW-0066">ATP synthesis</keyword>
<dbReference type="InterPro" id="IPR050635">
    <property type="entry name" value="ATPase_protein_8"/>
</dbReference>
<evidence type="ECO:0000256" key="3">
    <source>
        <dbReference type="ARBA" id="ARBA00022448"/>
    </source>
</evidence>
<dbReference type="GeneID" id="41659457"/>
<evidence type="ECO:0000256" key="12">
    <source>
        <dbReference type="ARBA" id="ARBA00053067"/>
    </source>
</evidence>
<reference evidence="16" key="1">
    <citation type="journal article" date="2019" name="Cell">
        <title>Relaxed Selection Limits Lifespan by Increasing Mutation Load.</title>
        <authorList>
            <person name="Cui R."/>
            <person name="Medeiros T."/>
            <person name="Willemsen D."/>
            <person name="Iasi L.N.M."/>
            <person name="Collier G.E."/>
            <person name="Graef M."/>
            <person name="Reichard M."/>
            <person name="Valenzano D.R."/>
        </authorList>
    </citation>
    <scope>NUCLEOTIDE SEQUENCE</scope>
    <source>
        <strain evidence="16">Palime</strain>
    </source>
</reference>
<keyword evidence="9 14" id="KW-0496">Mitochondrion</keyword>
<keyword evidence="4 14" id="KW-0138">CF(0)</keyword>
<keyword evidence="7" id="KW-1133">Transmembrane helix</keyword>
<comment type="function">
    <text evidence="12">Subunit 8, of the mitochondrial membrane ATP synthase complex (F(1)F(0) ATP synthase or Complex V) that produces ATP from ADP in the presence of a proton gradient across the membrane which is generated by electron transport complexes of the respiratory chain. ATP synthase complex consist of a soluble F(1) head domain - the catalytic core - and a membrane F(1) domain - the membrane proton channel. These two domains are linked by a central stalk rotating inside the F(1) region and a stationary peripheral stalk. During catalysis, ATP synthesis in the catalytic domain of F(1) is coupled via a rotary mechanism of the central stalk subunits to proton translocation. In vivo, can only synthesize ATP although its ATP hydrolase activity can be activated artificially in vitro. Part of the complex F(0) domain.</text>
</comment>
<dbReference type="RefSeq" id="YP_009685625.1">
    <property type="nucleotide sequence ID" value="NC_044434.1"/>
</dbReference>
<dbReference type="InterPro" id="IPR001421">
    <property type="entry name" value="ATP8_metazoa"/>
</dbReference>
<comment type="similarity">
    <text evidence="2 14">Belongs to the ATPase protein 8 family.</text>
</comment>
<sequence>MPQLNPEPWFMILMFSWVIFLAFLPPKVLAHCVLNEPTNQSAEKAEKTNWNWPWQ</sequence>
<evidence type="ECO:0000256" key="9">
    <source>
        <dbReference type="ARBA" id="ARBA00023128"/>
    </source>
</evidence>
<evidence type="ECO:0000256" key="14">
    <source>
        <dbReference type="RuleBase" id="RU003661"/>
    </source>
</evidence>
<dbReference type="GO" id="GO:0015986">
    <property type="term" value="P:proton motive force-driven ATP synthesis"/>
    <property type="evidence" value="ECO:0007669"/>
    <property type="project" value="InterPro"/>
</dbReference>
<keyword evidence="6 14" id="KW-0375">Hydrogen ion transport</keyword>
<protein>
    <recommendedName>
        <fullName evidence="14">ATP synthase complex subunit 8</fullName>
    </recommendedName>
</protein>
<evidence type="ECO:0000256" key="6">
    <source>
        <dbReference type="ARBA" id="ARBA00022781"/>
    </source>
</evidence>
<evidence type="ECO:0000256" key="7">
    <source>
        <dbReference type="ARBA" id="ARBA00022989"/>
    </source>
</evidence>
<name>A0A517Y458_9TELE</name>
<evidence type="ECO:0000256" key="11">
    <source>
        <dbReference type="ARBA" id="ARBA00023310"/>
    </source>
</evidence>
<evidence type="ECO:0000256" key="2">
    <source>
        <dbReference type="ARBA" id="ARBA00008892"/>
    </source>
</evidence>
<dbReference type="CTD" id="4509"/>
<evidence type="ECO:0000256" key="10">
    <source>
        <dbReference type="ARBA" id="ARBA00023136"/>
    </source>
</evidence>
<evidence type="ECO:0000313" key="16">
    <source>
        <dbReference type="EMBL" id="QDU24727.1"/>
    </source>
</evidence>
<evidence type="ECO:0000256" key="5">
    <source>
        <dbReference type="ARBA" id="ARBA00022692"/>
    </source>
</evidence>
<evidence type="ECO:0000256" key="13">
    <source>
        <dbReference type="ARBA" id="ARBA00064647"/>
    </source>
</evidence>
<geneLocation type="mitochondrion" evidence="16"/>
<keyword evidence="5 14" id="KW-0812">Transmembrane</keyword>
<keyword evidence="10" id="KW-0472">Membrane</keyword>
<dbReference type="PANTHER" id="PTHR39937">
    <property type="entry name" value="ATP SYNTHASE PROTEIN 8"/>
    <property type="match status" value="1"/>
</dbReference>
<dbReference type="AlphaFoldDB" id="A0A517Y458"/>
<keyword evidence="15" id="KW-0732">Signal</keyword>
<dbReference type="Pfam" id="PF00895">
    <property type="entry name" value="ATP-synt_8"/>
    <property type="match status" value="1"/>
</dbReference>
<comment type="subcellular location">
    <subcellularLocation>
        <location evidence="1 14">Mitochondrion membrane</location>
        <topology evidence="1 14">Single-pass membrane protein</topology>
    </subcellularLocation>
</comment>
<dbReference type="EMBL" id="MK784217">
    <property type="protein sequence ID" value="QDU24727.1"/>
    <property type="molecule type" value="Genomic_DNA"/>
</dbReference>